<keyword evidence="2" id="KW-1003">Cell membrane</keyword>
<dbReference type="EMBL" id="JAJJHW010002585">
    <property type="protein sequence ID" value="KAH8372308.1"/>
    <property type="molecule type" value="Genomic_DNA"/>
</dbReference>
<dbReference type="InterPro" id="IPR004117">
    <property type="entry name" value="7tm6_olfct_rcpt"/>
</dbReference>
<dbReference type="PANTHER" id="PTHR21137:SF44">
    <property type="entry name" value="ODORANT RECEPTOR 13A-RELATED"/>
    <property type="match status" value="1"/>
</dbReference>
<feature type="transmembrane region" description="Helical" evidence="11">
    <location>
        <begin position="40"/>
        <end position="62"/>
    </location>
</feature>
<dbReference type="PANTHER" id="PTHR21137">
    <property type="entry name" value="ODORANT RECEPTOR"/>
    <property type="match status" value="1"/>
</dbReference>
<evidence type="ECO:0000256" key="7">
    <source>
        <dbReference type="ARBA" id="ARBA00023136"/>
    </source>
</evidence>
<name>A0AAD4PMI3_9MUSC</name>
<feature type="transmembrane region" description="Helical" evidence="11">
    <location>
        <begin position="301"/>
        <end position="320"/>
    </location>
</feature>
<proteinExistence type="inferred from homology"/>
<evidence type="ECO:0000256" key="1">
    <source>
        <dbReference type="ARBA" id="ARBA00004651"/>
    </source>
</evidence>
<evidence type="ECO:0000256" key="8">
    <source>
        <dbReference type="ARBA" id="ARBA00023170"/>
    </source>
</evidence>
<reference evidence="12" key="1">
    <citation type="journal article" date="2021" name="Mol. Ecol. Resour.">
        <title>Phylogenomic analyses of the genus Drosophila reveals genomic signals of climate adaptation.</title>
        <authorList>
            <person name="Li F."/>
            <person name="Rane R.V."/>
            <person name="Luria V."/>
            <person name="Xiong Z."/>
            <person name="Chen J."/>
            <person name="Li Z."/>
            <person name="Catullo R.A."/>
            <person name="Griffin P.C."/>
            <person name="Schiffer M."/>
            <person name="Pearce S."/>
            <person name="Lee S.F."/>
            <person name="McElroy K."/>
            <person name="Stocker A."/>
            <person name="Shirriffs J."/>
            <person name="Cockerell F."/>
            <person name="Coppin C."/>
            <person name="Sgro C.M."/>
            <person name="Karger A."/>
            <person name="Cain J.W."/>
            <person name="Weber J.A."/>
            <person name="Santpere G."/>
            <person name="Kirschner M.W."/>
            <person name="Hoffmann A.A."/>
            <person name="Oakeshott J.G."/>
            <person name="Zhang G."/>
        </authorList>
    </citation>
    <scope>NUCLEOTIDE SEQUENCE</scope>
    <source>
        <strain evidence="12">BGI-SZ-2011g</strain>
    </source>
</reference>
<dbReference type="GO" id="GO:0004984">
    <property type="term" value="F:olfactory receptor activity"/>
    <property type="evidence" value="ECO:0007669"/>
    <property type="project" value="InterPro"/>
</dbReference>
<evidence type="ECO:0000313" key="12">
    <source>
        <dbReference type="EMBL" id="KAH8372308.1"/>
    </source>
</evidence>
<comment type="caution">
    <text evidence="11">Lacks conserved residue(s) required for the propagation of feature annotation.</text>
</comment>
<dbReference type="GO" id="GO:0005549">
    <property type="term" value="F:odorant binding"/>
    <property type="evidence" value="ECO:0007669"/>
    <property type="project" value="InterPro"/>
</dbReference>
<keyword evidence="6 11" id="KW-1133">Transmembrane helix</keyword>
<feature type="transmembrane region" description="Helical" evidence="11">
    <location>
        <begin position="193"/>
        <end position="217"/>
    </location>
</feature>
<dbReference type="GO" id="GO:0007165">
    <property type="term" value="P:signal transduction"/>
    <property type="evidence" value="ECO:0007669"/>
    <property type="project" value="UniProtKB-KW"/>
</dbReference>
<feature type="transmembrane region" description="Helical" evidence="11">
    <location>
        <begin position="269"/>
        <end position="295"/>
    </location>
</feature>
<dbReference type="Pfam" id="PF02949">
    <property type="entry name" value="7tm_6"/>
    <property type="match status" value="1"/>
</dbReference>
<keyword evidence="5 11" id="KW-0552">Olfaction</keyword>
<evidence type="ECO:0000256" key="9">
    <source>
        <dbReference type="ARBA" id="ARBA00023224"/>
    </source>
</evidence>
<comment type="caution">
    <text evidence="12">The sequence shown here is derived from an EMBL/GenBank/DDBJ whole genome shotgun (WGS) entry which is preliminary data.</text>
</comment>
<dbReference type="GO" id="GO:0005886">
    <property type="term" value="C:plasma membrane"/>
    <property type="evidence" value="ECO:0007669"/>
    <property type="project" value="UniProtKB-SubCell"/>
</dbReference>
<dbReference type="Proteomes" id="UP001200034">
    <property type="component" value="Unassembled WGS sequence"/>
</dbReference>
<keyword evidence="3 11" id="KW-0716">Sensory transduction</keyword>
<accession>A0AAD4PMI3</accession>
<evidence type="ECO:0000256" key="10">
    <source>
        <dbReference type="ARBA" id="ARBA00038679"/>
    </source>
</evidence>
<keyword evidence="13" id="KW-1185">Reference proteome</keyword>
<keyword evidence="4 11" id="KW-0812">Transmembrane</keyword>
<comment type="subunit">
    <text evidence="10">Interacts with Orco. Complexes exist early in the endomembrane system in olfactory sensory neurons (OSNs), coupling these complexes to the conserved ciliary trafficking pathway.</text>
</comment>
<evidence type="ECO:0000256" key="3">
    <source>
        <dbReference type="ARBA" id="ARBA00022606"/>
    </source>
</evidence>
<comment type="similarity">
    <text evidence="11">Belongs to the insect chemoreceptor superfamily. Heteromeric odorant receptor channel (TC 1.A.69) family.</text>
</comment>
<evidence type="ECO:0000256" key="11">
    <source>
        <dbReference type="RuleBase" id="RU351113"/>
    </source>
</evidence>
<gene>
    <name evidence="12" type="ORF">KR093_010991</name>
</gene>
<evidence type="ECO:0000256" key="4">
    <source>
        <dbReference type="ARBA" id="ARBA00022692"/>
    </source>
</evidence>
<comment type="subcellular location">
    <subcellularLocation>
        <location evidence="1 11">Cell membrane</location>
        <topology evidence="1 11">Multi-pass membrane protein</topology>
    </subcellularLocation>
</comment>
<evidence type="ECO:0000256" key="6">
    <source>
        <dbReference type="ARBA" id="ARBA00022989"/>
    </source>
</evidence>
<sequence length="414" mass="48363">MQLKDFMYYPDLGCRLAMIRCYEWRGSKSPAVRQPLSQKLWFLLGAVNLFYQNLGLVIDLLLSETQEELSAFIAQISETCSVMGLTLVGASNMWMLLYYRTQIEAVLGDLQQLYPKQQQRLYRLDCYYEQSSRLMKYSTAFFLFAYAYYNSLPIVELSYELLSASHQVQYNAQSSTWYPWQLFLSRSSPQSFAASYLCQFLSSLSGVAVIMCGQYLLCFFTTQMRLHFDALARGLSALDARRSGANEQLRAMIVYHSRLLRIEHEINRIFNFMFLSNFSTSTIAICLMGFAMVMINLAAAFKYSVGLMSFLVFSVFMCYNGTQFTSGSDKLLPAAFYNNWYDGDRNYRRMLLFFIMRSCESRVLRAYKFTPVSMATYMAVRIRNIQLFIKFNYLLRQMLKFSYQLFTFFRAMIK</sequence>
<protein>
    <recommendedName>
        <fullName evidence="11">Odorant receptor</fullName>
    </recommendedName>
</protein>
<evidence type="ECO:0000256" key="5">
    <source>
        <dbReference type="ARBA" id="ARBA00022725"/>
    </source>
</evidence>
<dbReference type="AlphaFoldDB" id="A0AAD4PMI3"/>
<keyword evidence="7 11" id="KW-0472">Membrane</keyword>
<keyword evidence="8 11" id="KW-0675">Receptor</keyword>
<evidence type="ECO:0000313" key="13">
    <source>
        <dbReference type="Proteomes" id="UP001200034"/>
    </source>
</evidence>
<keyword evidence="9 11" id="KW-0807">Transducer</keyword>
<organism evidence="12 13">
    <name type="scientific">Drosophila rubida</name>
    <dbReference type="NCBI Taxonomy" id="30044"/>
    <lineage>
        <taxon>Eukaryota</taxon>
        <taxon>Metazoa</taxon>
        <taxon>Ecdysozoa</taxon>
        <taxon>Arthropoda</taxon>
        <taxon>Hexapoda</taxon>
        <taxon>Insecta</taxon>
        <taxon>Pterygota</taxon>
        <taxon>Neoptera</taxon>
        <taxon>Endopterygota</taxon>
        <taxon>Diptera</taxon>
        <taxon>Brachycera</taxon>
        <taxon>Muscomorpha</taxon>
        <taxon>Ephydroidea</taxon>
        <taxon>Drosophilidae</taxon>
        <taxon>Drosophila</taxon>
    </lineage>
</organism>
<feature type="transmembrane region" description="Helical" evidence="11">
    <location>
        <begin position="82"/>
        <end position="99"/>
    </location>
</feature>
<evidence type="ECO:0000256" key="2">
    <source>
        <dbReference type="ARBA" id="ARBA00022475"/>
    </source>
</evidence>
<feature type="transmembrane region" description="Helical" evidence="11">
    <location>
        <begin position="137"/>
        <end position="155"/>
    </location>
</feature>